<keyword evidence="7" id="KW-1185">Reference proteome</keyword>
<dbReference type="InterPro" id="IPR001761">
    <property type="entry name" value="Peripla_BP/Lac1_sug-bd_dom"/>
</dbReference>
<evidence type="ECO:0000313" key="7">
    <source>
        <dbReference type="Proteomes" id="UP000515860"/>
    </source>
</evidence>
<sequence length="368" mass="41593">MGKRKITSSDVARVSGVSQATVSMILNQKNNVSFTRETREKVEEAARELGYQIPRRRTCKDGKSRKLIVVFCPTLTNPYYVMLLQGIEQVAKEKGYGVFVCNTQRDLKIEDNYLKMMRSVQPLGIIYTCNPSLCFQEQVREMAEKIPLVVINNREDLMEIDAVELNNAKPGRLMARHLLDLGHRHVAFVSPPLSSRQGQRQKRIKGFIREYEEAGLKANVIVKSAGADMDVQIPSMDSEYKMGYHLTRELLREHPELTAIAGMNDMIAFGIMDACLEARLKVPADVSVIGCDNTVFSGFRSISLTTIDHFVSLKGRDACEIILKKIDSQKKYQNGGEPVSIYHVEYEPKLIVRTSTSYARTSHPKTKK</sequence>
<keyword evidence="1" id="KW-0805">Transcription regulation</keyword>
<evidence type="ECO:0000256" key="3">
    <source>
        <dbReference type="ARBA" id="ARBA00023163"/>
    </source>
</evidence>
<feature type="domain" description="HTH cro/C1-type" evidence="5">
    <location>
        <begin position="3"/>
        <end position="35"/>
    </location>
</feature>
<dbReference type="Gene3D" id="1.10.260.40">
    <property type="entry name" value="lambda repressor-like DNA-binding domains"/>
    <property type="match status" value="1"/>
</dbReference>
<keyword evidence="2 6" id="KW-0238">DNA-binding</keyword>
<organism evidence="6 7">
    <name type="scientific">Wansuia hejianensis</name>
    <dbReference type="NCBI Taxonomy" id="2763667"/>
    <lineage>
        <taxon>Bacteria</taxon>
        <taxon>Bacillati</taxon>
        <taxon>Bacillota</taxon>
        <taxon>Clostridia</taxon>
        <taxon>Lachnospirales</taxon>
        <taxon>Lachnospiraceae</taxon>
        <taxon>Wansuia</taxon>
    </lineage>
</organism>
<evidence type="ECO:0000256" key="1">
    <source>
        <dbReference type="ARBA" id="ARBA00023015"/>
    </source>
</evidence>
<dbReference type="PANTHER" id="PTHR30146:SF109">
    <property type="entry name" value="HTH-TYPE TRANSCRIPTIONAL REGULATOR GALS"/>
    <property type="match status" value="1"/>
</dbReference>
<dbReference type="SUPFAM" id="SSF53822">
    <property type="entry name" value="Periplasmic binding protein-like I"/>
    <property type="match status" value="1"/>
</dbReference>
<dbReference type="RefSeq" id="WP_118647398.1">
    <property type="nucleotide sequence ID" value="NZ_CP060635.1"/>
</dbReference>
<evidence type="ECO:0000259" key="4">
    <source>
        <dbReference type="PROSITE" id="PS50932"/>
    </source>
</evidence>
<dbReference type="InterPro" id="IPR028082">
    <property type="entry name" value="Peripla_BP_I"/>
</dbReference>
<gene>
    <name evidence="6" type="ORF">H9Q79_09595</name>
</gene>
<feature type="domain" description="HTH lacI-type" evidence="4">
    <location>
        <begin position="6"/>
        <end position="52"/>
    </location>
</feature>
<dbReference type="Gene3D" id="3.40.50.2300">
    <property type="match status" value="2"/>
</dbReference>
<dbReference type="SUPFAM" id="SSF47413">
    <property type="entry name" value="lambda repressor-like DNA-binding domains"/>
    <property type="match status" value="1"/>
</dbReference>
<dbReference type="PANTHER" id="PTHR30146">
    <property type="entry name" value="LACI-RELATED TRANSCRIPTIONAL REPRESSOR"/>
    <property type="match status" value="1"/>
</dbReference>
<proteinExistence type="predicted"/>
<evidence type="ECO:0000313" key="6">
    <source>
        <dbReference type="EMBL" id="QNM07209.1"/>
    </source>
</evidence>
<dbReference type="Proteomes" id="UP000515860">
    <property type="component" value="Chromosome"/>
</dbReference>
<reference evidence="6 7" key="1">
    <citation type="submission" date="2020-08" db="EMBL/GenBank/DDBJ databases">
        <authorList>
            <person name="Liu C."/>
            <person name="Sun Q."/>
        </authorList>
    </citation>
    <scope>NUCLEOTIDE SEQUENCE [LARGE SCALE GENOMIC DNA]</scope>
    <source>
        <strain evidence="6 7">NSJ-29</strain>
    </source>
</reference>
<dbReference type="SMART" id="SM00354">
    <property type="entry name" value="HTH_LACI"/>
    <property type="match status" value="1"/>
</dbReference>
<accession>A0A7G9G8S7</accession>
<dbReference type="PROSITE" id="PS50932">
    <property type="entry name" value="HTH_LACI_2"/>
    <property type="match status" value="1"/>
</dbReference>
<dbReference type="GO" id="GO:0003700">
    <property type="term" value="F:DNA-binding transcription factor activity"/>
    <property type="evidence" value="ECO:0007669"/>
    <property type="project" value="TreeGrafter"/>
</dbReference>
<keyword evidence="3" id="KW-0804">Transcription</keyword>
<dbReference type="KEGG" id="whj:H9Q79_09595"/>
<dbReference type="GO" id="GO:0000976">
    <property type="term" value="F:transcription cis-regulatory region binding"/>
    <property type="evidence" value="ECO:0007669"/>
    <property type="project" value="TreeGrafter"/>
</dbReference>
<dbReference type="InterPro" id="IPR001387">
    <property type="entry name" value="Cro/C1-type_HTH"/>
</dbReference>
<evidence type="ECO:0000259" key="5">
    <source>
        <dbReference type="PROSITE" id="PS50943"/>
    </source>
</evidence>
<dbReference type="EMBL" id="CP060635">
    <property type="protein sequence ID" value="QNM07209.1"/>
    <property type="molecule type" value="Genomic_DNA"/>
</dbReference>
<dbReference type="Pfam" id="PF00356">
    <property type="entry name" value="LacI"/>
    <property type="match status" value="1"/>
</dbReference>
<dbReference type="PROSITE" id="PS50943">
    <property type="entry name" value="HTH_CROC1"/>
    <property type="match status" value="1"/>
</dbReference>
<dbReference type="CDD" id="cd06267">
    <property type="entry name" value="PBP1_LacI_sugar_binding-like"/>
    <property type="match status" value="1"/>
</dbReference>
<protein>
    <submittedName>
        <fullName evidence="6">LacI family DNA-binding transcriptional regulator</fullName>
    </submittedName>
</protein>
<dbReference type="CDD" id="cd01392">
    <property type="entry name" value="HTH_LacI"/>
    <property type="match status" value="1"/>
</dbReference>
<dbReference type="InterPro" id="IPR000843">
    <property type="entry name" value="HTH_LacI"/>
</dbReference>
<dbReference type="InterPro" id="IPR010982">
    <property type="entry name" value="Lambda_DNA-bd_dom_sf"/>
</dbReference>
<evidence type="ECO:0000256" key="2">
    <source>
        <dbReference type="ARBA" id="ARBA00023125"/>
    </source>
</evidence>
<name>A0A7G9G8S7_9FIRM</name>
<dbReference type="AlphaFoldDB" id="A0A7G9G8S7"/>
<dbReference type="Pfam" id="PF00532">
    <property type="entry name" value="Peripla_BP_1"/>
    <property type="match status" value="1"/>
</dbReference>